<evidence type="ECO:0000313" key="2">
    <source>
        <dbReference type="Proteomes" id="UP000031202"/>
    </source>
</evidence>
<proteinExistence type="predicted"/>
<dbReference type="RefSeq" id="WP_039412925.1">
    <property type="nucleotide sequence ID" value="NZ_JWSZ01000003.1"/>
</dbReference>
<reference evidence="1 2" key="1">
    <citation type="submission" date="2014-12" db="EMBL/GenBank/DDBJ databases">
        <title>Genome sequencing of Microbacterium hominis TPW29.</title>
        <authorList>
            <person name="Tan P.W."/>
            <person name="Chan K.-G."/>
        </authorList>
    </citation>
    <scope>NUCLEOTIDE SEQUENCE [LARGE SCALE GENOMIC DNA]</scope>
    <source>
        <strain evidence="1 2">TPW29</strain>
    </source>
</reference>
<accession>A0A0B4DYY8</accession>
<evidence type="ECO:0008006" key="3">
    <source>
        <dbReference type="Google" id="ProtNLM"/>
    </source>
</evidence>
<protein>
    <recommendedName>
        <fullName evidence="3">Helicase</fullName>
    </recommendedName>
</protein>
<organism evidence="1 2">
    <name type="scientific">Microbacterium hominis</name>
    <dbReference type="NCBI Taxonomy" id="162426"/>
    <lineage>
        <taxon>Bacteria</taxon>
        <taxon>Bacillati</taxon>
        <taxon>Actinomycetota</taxon>
        <taxon>Actinomycetes</taxon>
        <taxon>Micrococcales</taxon>
        <taxon>Microbacteriaceae</taxon>
        <taxon>Microbacterium</taxon>
    </lineage>
</organism>
<evidence type="ECO:0000313" key="1">
    <source>
        <dbReference type="EMBL" id="KIC59483.1"/>
    </source>
</evidence>
<name>A0A0B4DYY8_9MICO</name>
<dbReference type="Proteomes" id="UP000031202">
    <property type="component" value="Unassembled WGS sequence"/>
</dbReference>
<sequence>MSVETTEPEAWAWPGPSPLTVGGLSRQDLAARLQEHGVGLNASAETLLAHSAFDTRPAERVEIVACTVHEVGLADGGTLPEVVSAAASLCWGLCPRDAAPYLRLAWLTQPNSTDSVLSAGRSPQGALKVASEPISDDVEVPKGFYLRVVDGVPWLRGYRCDDDYRFAPDDAFAFRAAG</sequence>
<dbReference type="EMBL" id="JWSZ01000003">
    <property type="protein sequence ID" value="KIC59483.1"/>
    <property type="molecule type" value="Genomic_DNA"/>
</dbReference>
<gene>
    <name evidence="1" type="ORF">RM52_03225</name>
</gene>
<dbReference type="AlphaFoldDB" id="A0A0B4DYY8"/>
<comment type="caution">
    <text evidence="1">The sequence shown here is derived from an EMBL/GenBank/DDBJ whole genome shotgun (WGS) entry which is preliminary data.</text>
</comment>